<dbReference type="Gene3D" id="3.100.10.20">
    <property type="entry name" value="CRISPR-associated endonuclease Cas1, N-terminal domain"/>
    <property type="match status" value="1"/>
</dbReference>
<feature type="binding site" evidence="9">
    <location>
        <position position="223"/>
    </location>
    <ligand>
        <name>Mn(2+)</name>
        <dbReference type="ChEBI" id="CHEBI:29035"/>
    </ligand>
</feature>
<keyword evidence="2 9" id="KW-0479">Metal-binding</keyword>
<comment type="subunit">
    <text evidence="9">Homodimer, forms a heterotetramer with a Cas2 homodimer.</text>
</comment>
<dbReference type="AlphaFoldDB" id="A0A517DNJ1"/>
<dbReference type="Proteomes" id="UP000320776">
    <property type="component" value="Chromosome"/>
</dbReference>
<evidence type="ECO:0000256" key="9">
    <source>
        <dbReference type="HAMAP-Rule" id="MF_01470"/>
    </source>
</evidence>
<keyword evidence="4 9" id="KW-0378">Hydrolase</keyword>
<evidence type="ECO:0000256" key="4">
    <source>
        <dbReference type="ARBA" id="ARBA00022801"/>
    </source>
</evidence>
<evidence type="ECO:0000256" key="6">
    <source>
        <dbReference type="ARBA" id="ARBA00023118"/>
    </source>
</evidence>
<evidence type="ECO:0000256" key="2">
    <source>
        <dbReference type="ARBA" id="ARBA00022723"/>
    </source>
</evidence>
<dbReference type="InterPro" id="IPR002729">
    <property type="entry name" value="CRISPR-assoc_Cas1"/>
</dbReference>
<dbReference type="EC" id="3.1.-.-" evidence="9"/>
<comment type="function">
    <text evidence="9">CRISPR (clustered regularly interspaced short palindromic repeat), is an adaptive immune system that provides protection against mobile genetic elements (viruses, transposable elements and conjugative plasmids). CRISPR clusters contain spacers, sequences complementary to antecedent mobile elements, and target invading nucleic acids. CRISPR clusters are transcribed and processed into CRISPR RNA (crRNA). Acts as a dsDNA endonuclease. Involved in the integration of spacer DNA into the CRISPR cassette.</text>
</comment>
<gene>
    <name evidence="10" type="primary">cas1_1</name>
    <name evidence="9" type="synonym">cas1</name>
    <name evidence="10" type="ORF">SPTER_01840</name>
</gene>
<dbReference type="GO" id="GO:0003677">
    <property type="term" value="F:DNA binding"/>
    <property type="evidence" value="ECO:0007669"/>
    <property type="project" value="UniProtKB-KW"/>
</dbReference>
<accession>A0A517DNJ1</accession>
<dbReference type="PANTHER" id="PTHR43219">
    <property type="entry name" value="CRISPR-ASSOCIATED ENDONUCLEASE CAS1"/>
    <property type="match status" value="1"/>
</dbReference>
<dbReference type="Gene3D" id="1.20.120.920">
    <property type="entry name" value="CRISPR-associated endonuclease Cas1, C-terminal domain"/>
    <property type="match status" value="1"/>
</dbReference>
<keyword evidence="1 9" id="KW-0540">Nuclease</keyword>
<keyword evidence="8 9" id="KW-0464">Manganese</keyword>
<evidence type="ECO:0000313" key="11">
    <source>
        <dbReference type="Proteomes" id="UP000320776"/>
    </source>
</evidence>
<dbReference type="KEGG" id="sted:SPTER_01840"/>
<organism evidence="10 11">
    <name type="scientific">Sporomusa termitida</name>
    <dbReference type="NCBI Taxonomy" id="2377"/>
    <lineage>
        <taxon>Bacteria</taxon>
        <taxon>Bacillati</taxon>
        <taxon>Bacillota</taxon>
        <taxon>Negativicutes</taxon>
        <taxon>Selenomonadales</taxon>
        <taxon>Sporomusaceae</taxon>
        <taxon>Sporomusa</taxon>
    </lineage>
</organism>
<name>A0A517DNJ1_9FIRM</name>
<dbReference type="HAMAP" id="MF_01470">
    <property type="entry name" value="Cas1"/>
    <property type="match status" value="1"/>
</dbReference>
<keyword evidence="3 9" id="KW-0255">Endonuclease</keyword>
<evidence type="ECO:0000256" key="5">
    <source>
        <dbReference type="ARBA" id="ARBA00022842"/>
    </source>
</evidence>
<dbReference type="InterPro" id="IPR019858">
    <property type="entry name" value="CRISPR-assoc_Cas1_HMARI/TNEAP"/>
</dbReference>
<dbReference type="NCBIfam" id="TIGR00287">
    <property type="entry name" value="cas1"/>
    <property type="match status" value="1"/>
</dbReference>
<keyword evidence="7 9" id="KW-0238">DNA-binding</keyword>
<keyword evidence="11" id="KW-1185">Reference proteome</keyword>
<feature type="binding site" evidence="9">
    <location>
        <position position="238"/>
    </location>
    <ligand>
        <name>Mn(2+)</name>
        <dbReference type="ChEBI" id="CHEBI:29035"/>
    </ligand>
</feature>
<feature type="binding site" evidence="9">
    <location>
        <position position="157"/>
    </location>
    <ligand>
        <name>Mn(2+)</name>
        <dbReference type="ChEBI" id="CHEBI:29035"/>
    </ligand>
</feature>
<dbReference type="OrthoDB" id="9803119at2"/>
<dbReference type="InterPro" id="IPR042211">
    <property type="entry name" value="CRISPR-assoc_Cas1_N"/>
</dbReference>
<keyword evidence="5 9" id="KW-0460">Magnesium</keyword>
<reference evidence="10 11" key="1">
    <citation type="submission" date="2019-02" db="EMBL/GenBank/DDBJ databases">
        <title>Closed genome of Sporomusa termitida DSM 4440.</title>
        <authorList>
            <person name="Poehlein A."/>
            <person name="Daniel R."/>
        </authorList>
    </citation>
    <scope>NUCLEOTIDE SEQUENCE [LARGE SCALE GENOMIC DNA]</scope>
    <source>
        <strain evidence="10 11">DSM 4440</strain>
    </source>
</reference>
<evidence type="ECO:0000256" key="7">
    <source>
        <dbReference type="ARBA" id="ARBA00023125"/>
    </source>
</evidence>
<comment type="cofactor">
    <cofactor evidence="9">
        <name>Mg(2+)</name>
        <dbReference type="ChEBI" id="CHEBI:18420"/>
    </cofactor>
    <cofactor evidence="9">
        <name>Mn(2+)</name>
        <dbReference type="ChEBI" id="CHEBI:29035"/>
    </cofactor>
</comment>
<dbReference type="EMBL" id="CP036259">
    <property type="protein sequence ID" value="QDR78933.1"/>
    <property type="molecule type" value="Genomic_DNA"/>
</dbReference>
<dbReference type="GO" id="GO:0004520">
    <property type="term" value="F:DNA endonuclease activity"/>
    <property type="evidence" value="ECO:0007669"/>
    <property type="project" value="InterPro"/>
</dbReference>
<protein>
    <recommendedName>
        <fullName evidence="9">CRISPR-associated endonuclease Cas1</fullName>
        <ecNumber evidence="9">3.1.-.-</ecNumber>
    </recommendedName>
</protein>
<proteinExistence type="inferred from homology"/>
<dbReference type="GO" id="GO:0016787">
    <property type="term" value="F:hydrolase activity"/>
    <property type="evidence" value="ECO:0007669"/>
    <property type="project" value="UniProtKB-KW"/>
</dbReference>
<dbReference type="PANTHER" id="PTHR43219:SF1">
    <property type="entry name" value="CRISPR-ASSOCIATED ENDONUCLEASE CAS1"/>
    <property type="match status" value="1"/>
</dbReference>
<sequence length="331" mass="39033">MKKTLYIFSNGQLRRKDNTIFFMNEEGEQKYIPVEDTAELMVFGEVDINKRFLEFCSQQEIIVHYFNNYGYYSGTFYPREHYNSGYMILRQAEAYLNMESRVSLAQKFVTGAAQNIRQVLKYYQNRDKEVGRQLQEIEELSTKIKETCDISVLMGIEGNIREYYYKAFDVIHGQSEFVFEGRSKRPPQNAMNTLISFGNSIVYSTVLSEIYKTHLDPRIGYLHATNFRRFSLNLDIAEIFKPILVDRVIFTLIGKKMISKRDFKKDSGGLMLKENGRRVFVEELENRLKTTITHRGIGNPVSYRRLMRLELYKLEKHLMGESVYEPFVTQW</sequence>
<dbReference type="GO" id="GO:0043571">
    <property type="term" value="P:maintenance of CRISPR repeat elements"/>
    <property type="evidence" value="ECO:0007669"/>
    <property type="project" value="UniProtKB-UniRule"/>
</dbReference>
<evidence type="ECO:0000256" key="8">
    <source>
        <dbReference type="ARBA" id="ARBA00023211"/>
    </source>
</evidence>
<dbReference type="Pfam" id="PF01867">
    <property type="entry name" value="Cas_Cas1"/>
    <property type="match status" value="1"/>
</dbReference>
<dbReference type="GO" id="GO:0051607">
    <property type="term" value="P:defense response to virus"/>
    <property type="evidence" value="ECO:0007669"/>
    <property type="project" value="UniProtKB-UniRule"/>
</dbReference>
<dbReference type="GO" id="GO:0046872">
    <property type="term" value="F:metal ion binding"/>
    <property type="evidence" value="ECO:0007669"/>
    <property type="project" value="UniProtKB-UniRule"/>
</dbReference>
<dbReference type="InterPro" id="IPR042206">
    <property type="entry name" value="CRISPR-assoc_Cas1_C"/>
</dbReference>
<evidence type="ECO:0000256" key="1">
    <source>
        <dbReference type="ARBA" id="ARBA00022722"/>
    </source>
</evidence>
<dbReference type="RefSeq" id="WP_144348642.1">
    <property type="nucleotide sequence ID" value="NZ_CP036259.1"/>
</dbReference>
<evidence type="ECO:0000313" key="10">
    <source>
        <dbReference type="EMBL" id="QDR78933.1"/>
    </source>
</evidence>
<dbReference type="CDD" id="cd09722">
    <property type="entry name" value="Cas1_I-B"/>
    <property type="match status" value="1"/>
</dbReference>
<keyword evidence="6 9" id="KW-0051">Antiviral defense</keyword>
<comment type="similarity">
    <text evidence="9">Belongs to the CRISPR-associated endonuclease Cas1 family.</text>
</comment>
<evidence type="ECO:0000256" key="3">
    <source>
        <dbReference type="ARBA" id="ARBA00022759"/>
    </source>
</evidence>
<dbReference type="NCBIfam" id="TIGR03641">
    <property type="entry name" value="cas1_HMARI"/>
    <property type="match status" value="1"/>
</dbReference>